<keyword evidence="1" id="KW-0805">Transcription regulation</keyword>
<dbReference type="AlphaFoldDB" id="F8JN44"/>
<dbReference type="InterPro" id="IPR036388">
    <property type="entry name" value="WH-like_DNA-bd_sf"/>
</dbReference>
<dbReference type="InterPro" id="IPR028978">
    <property type="entry name" value="Chorismate_lyase_/UTRA_dom_sf"/>
</dbReference>
<dbReference type="PROSITE" id="PS50949">
    <property type="entry name" value="HTH_GNTR"/>
    <property type="match status" value="1"/>
</dbReference>
<dbReference type="Gene3D" id="1.10.10.10">
    <property type="entry name" value="Winged helix-like DNA-binding domain superfamily/Winged helix DNA-binding domain"/>
    <property type="match status" value="1"/>
</dbReference>
<dbReference type="KEGG" id="sct:SCAT_p0726"/>
<protein>
    <submittedName>
        <fullName evidence="5">Transcriptional regulator, GntR family</fullName>
    </submittedName>
</protein>
<dbReference type="SMART" id="SM00345">
    <property type="entry name" value="HTH_GNTR"/>
    <property type="match status" value="1"/>
</dbReference>
<dbReference type="Proteomes" id="UP000007842">
    <property type="component" value="Plasmid pSCATT"/>
</dbReference>
<evidence type="ECO:0000313" key="6">
    <source>
        <dbReference type="Proteomes" id="UP000007842"/>
    </source>
</evidence>
<gene>
    <name evidence="5" type="ordered locus">SCATT_p10110</name>
</gene>
<feature type="domain" description="HTH gntR-type" evidence="4">
    <location>
        <begin position="3"/>
        <end position="71"/>
    </location>
</feature>
<keyword evidence="5" id="KW-0614">Plasmid</keyword>
<accession>G8XDW9</accession>
<dbReference type="OrthoDB" id="3192286at2"/>
<keyword evidence="3" id="KW-0804">Transcription</keyword>
<sequence length="243" mass="27078">MALPKYEQIAADLRGRIVRGELRPGDAIPSERELTERWSVARATIVKALEILRQEGLIETRQGTGSTVRDRMALARTAGERYKTSVTTGYIYTAGEHADIVSAERVPAPEDVAAALDVEAGAEVVRRQRVTFEGETPTATSVSWFSAEVAEAAPRLLQRERIREGTTRYVEMQTGRRPHTGRDWWTARLATDAELELLRLDGPAAVSEVRHVAFCQDGRPLTYEVGITPAGRWSRTEEYSMQP</sequence>
<organism evidence="5 6">
    <name type="scientific">Streptantibioticus cattleyicolor (strain ATCC 35852 / DSM 46488 / JCM 4925 / NBRC 14057 / NRRL 8057)</name>
    <name type="common">Streptomyces cattleya</name>
    <dbReference type="NCBI Taxonomy" id="1003195"/>
    <lineage>
        <taxon>Bacteria</taxon>
        <taxon>Bacillati</taxon>
        <taxon>Actinomycetota</taxon>
        <taxon>Actinomycetes</taxon>
        <taxon>Kitasatosporales</taxon>
        <taxon>Streptomycetaceae</taxon>
        <taxon>Streptantibioticus</taxon>
    </lineage>
</organism>
<dbReference type="Pfam" id="PF00392">
    <property type="entry name" value="GntR"/>
    <property type="match status" value="1"/>
</dbReference>
<dbReference type="CDD" id="cd07377">
    <property type="entry name" value="WHTH_GntR"/>
    <property type="match status" value="1"/>
</dbReference>
<dbReference type="PRINTS" id="PR00035">
    <property type="entry name" value="HTHGNTR"/>
</dbReference>
<evidence type="ECO:0000256" key="3">
    <source>
        <dbReference type="ARBA" id="ARBA00023163"/>
    </source>
</evidence>
<dbReference type="PATRIC" id="fig|1003195.11.peg.702"/>
<dbReference type="InterPro" id="IPR011663">
    <property type="entry name" value="UTRA"/>
</dbReference>
<dbReference type="RefSeq" id="WP_014151179.1">
    <property type="nucleotide sequence ID" value="NC_016113.1"/>
</dbReference>
<dbReference type="GO" id="GO:0045892">
    <property type="term" value="P:negative regulation of DNA-templated transcription"/>
    <property type="evidence" value="ECO:0007669"/>
    <property type="project" value="TreeGrafter"/>
</dbReference>
<dbReference type="InterPro" id="IPR050679">
    <property type="entry name" value="Bact_HTH_transcr_reg"/>
</dbReference>
<accession>F8JN44</accession>
<evidence type="ECO:0000256" key="2">
    <source>
        <dbReference type="ARBA" id="ARBA00023125"/>
    </source>
</evidence>
<geneLocation type="plasmid" evidence="5 6">
    <name>pSCATT</name>
</geneLocation>
<dbReference type="InterPro" id="IPR036390">
    <property type="entry name" value="WH_DNA-bd_sf"/>
</dbReference>
<reference evidence="6" key="1">
    <citation type="submission" date="2011-12" db="EMBL/GenBank/DDBJ databases">
        <title>Complete genome sequence of Streptomyces cattleya strain DSM 46488.</title>
        <authorList>
            <person name="Ou H.-Y."/>
            <person name="Li P."/>
            <person name="Zhao C."/>
            <person name="O'Hagan D."/>
            <person name="Deng Z."/>
        </authorList>
    </citation>
    <scope>NUCLEOTIDE SEQUENCE [LARGE SCALE GENOMIC DNA]</scope>
    <source>
        <strain evidence="6">ATCC 35852 / DSM 46488 / JCM 4925 / NBRC 14057 / NRRL 8057</strain>
        <plasmid evidence="6">Plasmid pSCATT</plasmid>
    </source>
</reference>
<dbReference type="GO" id="GO:0003677">
    <property type="term" value="F:DNA binding"/>
    <property type="evidence" value="ECO:0007669"/>
    <property type="project" value="UniProtKB-KW"/>
</dbReference>
<keyword evidence="6" id="KW-1185">Reference proteome</keyword>
<dbReference type="HOGENOM" id="CLU_063236_8_0_11"/>
<dbReference type="KEGG" id="scy:SCATT_p10110"/>
<dbReference type="PANTHER" id="PTHR44846:SF17">
    <property type="entry name" value="GNTR-FAMILY TRANSCRIPTIONAL REGULATOR"/>
    <property type="match status" value="1"/>
</dbReference>
<evidence type="ECO:0000256" key="1">
    <source>
        <dbReference type="ARBA" id="ARBA00023015"/>
    </source>
</evidence>
<evidence type="ECO:0000259" key="4">
    <source>
        <dbReference type="PROSITE" id="PS50949"/>
    </source>
</evidence>
<dbReference type="Pfam" id="PF07702">
    <property type="entry name" value="UTRA"/>
    <property type="match status" value="1"/>
</dbReference>
<keyword evidence="2" id="KW-0238">DNA-binding</keyword>
<dbReference type="SUPFAM" id="SSF64288">
    <property type="entry name" value="Chorismate lyase-like"/>
    <property type="match status" value="1"/>
</dbReference>
<dbReference type="EMBL" id="CP003229">
    <property type="protein sequence ID" value="AEW99204.1"/>
    <property type="molecule type" value="Genomic_DNA"/>
</dbReference>
<dbReference type="InterPro" id="IPR000524">
    <property type="entry name" value="Tscrpt_reg_HTH_GntR"/>
</dbReference>
<evidence type="ECO:0000313" key="5">
    <source>
        <dbReference type="EMBL" id="AEW99204.1"/>
    </source>
</evidence>
<dbReference type="PANTHER" id="PTHR44846">
    <property type="entry name" value="MANNOSYL-D-GLYCERATE TRANSPORT/METABOLISM SYSTEM REPRESSOR MNGR-RELATED"/>
    <property type="match status" value="1"/>
</dbReference>
<name>F8JN44_STREN</name>
<proteinExistence type="predicted"/>
<dbReference type="Gene3D" id="3.40.1410.10">
    <property type="entry name" value="Chorismate lyase-like"/>
    <property type="match status" value="1"/>
</dbReference>
<dbReference type="GO" id="GO:0003700">
    <property type="term" value="F:DNA-binding transcription factor activity"/>
    <property type="evidence" value="ECO:0007669"/>
    <property type="project" value="InterPro"/>
</dbReference>
<dbReference type="SMART" id="SM00866">
    <property type="entry name" value="UTRA"/>
    <property type="match status" value="1"/>
</dbReference>
<dbReference type="SUPFAM" id="SSF46785">
    <property type="entry name" value="Winged helix' DNA-binding domain"/>
    <property type="match status" value="1"/>
</dbReference>